<dbReference type="SUPFAM" id="SSF50998">
    <property type="entry name" value="Quinoprotein alcohol dehydrogenase-like"/>
    <property type="match status" value="1"/>
</dbReference>
<feature type="domain" description="Pyrrolo-quinoline quinone repeat" evidence="1">
    <location>
        <begin position="111"/>
        <end position="201"/>
    </location>
</feature>
<dbReference type="RefSeq" id="WP_068999405.1">
    <property type="nucleotide sequence ID" value="NZ_MDTQ01000001.1"/>
</dbReference>
<dbReference type="Gene3D" id="2.130.10.10">
    <property type="entry name" value="YVTN repeat-like/Quinoprotein amine dehydrogenase"/>
    <property type="match status" value="1"/>
</dbReference>
<protein>
    <recommendedName>
        <fullName evidence="1">Pyrrolo-quinoline quinone repeat domain-containing protein</fullName>
    </recommendedName>
</protein>
<dbReference type="OrthoDB" id="9794322at2"/>
<feature type="domain" description="Pyrrolo-quinoline quinone repeat" evidence="1">
    <location>
        <begin position="224"/>
        <end position="367"/>
    </location>
</feature>
<reference evidence="2 3" key="1">
    <citation type="submission" date="2016-08" db="EMBL/GenBank/DDBJ databases">
        <authorList>
            <person name="Seilhamer J.J."/>
        </authorList>
    </citation>
    <scope>NUCLEOTIDE SEQUENCE [LARGE SCALE GENOMIC DNA]</scope>
    <source>
        <strain evidence="2 3">PH27A</strain>
    </source>
</reference>
<name>A0A1E2VBU4_9GAMM</name>
<organism evidence="2 3">
    <name type="scientific">Terasakiispira papahanaumokuakeensis</name>
    <dbReference type="NCBI Taxonomy" id="197479"/>
    <lineage>
        <taxon>Bacteria</taxon>
        <taxon>Pseudomonadati</taxon>
        <taxon>Pseudomonadota</taxon>
        <taxon>Gammaproteobacteria</taxon>
        <taxon>Oceanospirillales</taxon>
        <taxon>Terasakiispira</taxon>
    </lineage>
</organism>
<sequence length="375" mass="42440">MNNYIFLILMGLFFSALTHAGELEVSWVYEPEDIAYNPDLSWAGGYVDPIVSSPILDERSLYFSTYSGSLFSLDAEKGEVKWHADLFDSASWGSAYNELYIFFGEGLENERRIVAVDKNNGHVVWQYQYPNQYQLSYPVEYNGLLLFVSNDYIFCLNAENGTLFWKYAIHGMKGQPVVSDGVVYYQDDRQSLYAVDIETGRSFFNAIHDDKGFNADGMEVVGLGSVAVLENSLYLTVKGADVNKVVSYDKKTSELLWQHELDGTVLSDVAVSGDFVYLSVEGDDSNHVVALDRYDGHQIWAHELKAASRRKFNFDDHYMYFGAGKGVYVLDKLTGREVASRFFDQPMYTEARVDGEMIFIGTFEGEVYALKLLSP</sequence>
<proteinExistence type="predicted"/>
<evidence type="ECO:0000313" key="3">
    <source>
        <dbReference type="Proteomes" id="UP000094291"/>
    </source>
</evidence>
<dbReference type="InterPro" id="IPR011047">
    <property type="entry name" value="Quinoprotein_ADH-like_sf"/>
</dbReference>
<dbReference type="InterPro" id="IPR018391">
    <property type="entry name" value="PQQ_b-propeller_rpt"/>
</dbReference>
<gene>
    <name evidence="2" type="ORF">BFW38_13665</name>
</gene>
<evidence type="ECO:0000313" key="2">
    <source>
        <dbReference type="EMBL" id="ODC04424.1"/>
    </source>
</evidence>
<dbReference type="AlphaFoldDB" id="A0A1E2VBU4"/>
<dbReference type="Proteomes" id="UP000094291">
    <property type="component" value="Unassembled WGS sequence"/>
</dbReference>
<evidence type="ECO:0000259" key="1">
    <source>
        <dbReference type="Pfam" id="PF13360"/>
    </source>
</evidence>
<dbReference type="EMBL" id="MDTQ01000001">
    <property type="protein sequence ID" value="ODC04424.1"/>
    <property type="molecule type" value="Genomic_DNA"/>
</dbReference>
<dbReference type="Pfam" id="PF13360">
    <property type="entry name" value="PQQ_2"/>
    <property type="match status" value="2"/>
</dbReference>
<dbReference type="SMART" id="SM00564">
    <property type="entry name" value="PQQ"/>
    <property type="match status" value="7"/>
</dbReference>
<dbReference type="InterPro" id="IPR015943">
    <property type="entry name" value="WD40/YVTN_repeat-like_dom_sf"/>
</dbReference>
<dbReference type="PANTHER" id="PTHR34512">
    <property type="entry name" value="CELL SURFACE PROTEIN"/>
    <property type="match status" value="1"/>
</dbReference>
<keyword evidence="3" id="KW-1185">Reference proteome</keyword>
<comment type="caution">
    <text evidence="2">The sequence shown here is derived from an EMBL/GenBank/DDBJ whole genome shotgun (WGS) entry which is preliminary data.</text>
</comment>
<accession>A0A1E2VBU4</accession>
<dbReference type="STRING" id="197479.BFW38_13665"/>
<dbReference type="InterPro" id="IPR002372">
    <property type="entry name" value="PQQ_rpt_dom"/>
</dbReference>
<dbReference type="PANTHER" id="PTHR34512:SF30">
    <property type="entry name" value="OUTER MEMBRANE PROTEIN ASSEMBLY FACTOR BAMB"/>
    <property type="match status" value="1"/>
</dbReference>
<dbReference type="Gene3D" id="2.40.128.630">
    <property type="match status" value="1"/>
</dbReference>